<evidence type="ECO:0000259" key="9">
    <source>
        <dbReference type="PROSITE" id="PS50011"/>
    </source>
</evidence>
<keyword evidence="3" id="KW-0808">Transferase</keyword>
<dbReference type="Gene3D" id="3.30.200.20">
    <property type="entry name" value="Phosphorylase Kinase, domain 1"/>
    <property type="match status" value="1"/>
</dbReference>
<proteinExistence type="predicted"/>
<feature type="compositionally biased region" description="Acidic residues" evidence="8">
    <location>
        <begin position="571"/>
        <end position="586"/>
    </location>
</feature>
<evidence type="ECO:0000313" key="11">
    <source>
        <dbReference type="Proteomes" id="UP001063166"/>
    </source>
</evidence>
<dbReference type="InterPro" id="IPR017441">
    <property type="entry name" value="Protein_kinase_ATP_BS"/>
</dbReference>
<dbReference type="SUPFAM" id="SSF56112">
    <property type="entry name" value="Protein kinase-like (PK-like)"/>
    <property type="match status" value="1"/>
</dbReference>
<dbReference type="PANTHER" id="PTHR24351">
    <property type="entry name" value="RIBOSOMAL PROTEIN S6 KINASE"/>
    <property type="match status" value="1"/>
</dbReference>
<dbReference type="EMBL" id="BRPK01000007">
    <property type="protein sequence ID" value="GLB39820.1"/>
    <property type="molecule type" value="Genomic_DNA"/>
</dbReference>
<dbReference type="SMART" id="SM00220">
    <property type="entry name" value="S_TKc"/>
    <property type="match status" value="1"/>
</dbReference>
<evidence type="ECO:0000256" key="2">
    <source>
        <dbReference type="ARBA" id="ARBA00022553"/>
    </source>
</evidence>
<dbReference type="OrthoDB" id="10252171at2759"/>
<dbReference type="PROSITE" id="PS50011">
    <property type="entry name" value="PROTEIN_KINASE_DOM"/>
    <property type="match status" value="1"/>
</dbReference>
<dbReference type="PROSITE" id="PS00107">
    <property type="entry name" value="PROTEIN_KINASE_ATP"/>
    <property type="match status" value="1"/>
</dbReference>
<dbReference type="InterPro" id="IPR000719">
    <property type="entry name" value="Prot_kinase_dom"/>
</dbReference>
<dbReference type="Pfam" id="PF00069">
    <property type="entry name" value="Pkinase"/>
    <property type="match status" value="1"/>
</dbReference>
<name>A0A9P3UQ59_LYOSH</name>
<keyword evidence="4 7" id="KW-0547">Nucleotide-binding</keyword>
<feature type="compositionally biased region" description="Basic and acidic residues" evidence="8">
    <location>
        <begin position="587"/>
        <end position="596"/>
    </location>
</feature>
<keyword evidence="1" id="KW-0723">Serine/threonine-protein kinase</keyword>
<dbReference type="InterPro" id="IPR008271">
    <property type="entry name" value="Ser/Thr_kinase_AS"/>
</dbReference>
<keyword evidence="2" id="KW-0597">Phosphoprotein</keyword>
<evidence type="ECO:0000256" key="6">
    <source>
        <dbReference type="ARBA" id="ARBA00022840"/>
    </source>
</evidence>
<evidence type="ECO:0000313" key="10">
    <source>
        <dbReference type="EMBL" id="GLB39820.1"/>
    </source>
</evidence>
<evidence type="ECO:0000256" key="7">
    <source>
        <dbReference type="PROSITE-ProRule" id="PRU10141"/>
    </source>
</evidence>
<feature type="binding site" evidence="7">
    <location>
        <position position="225"/>
    </location>
    <ligand>
        <name>ATP</name>
        <dbReference type="ChEBI" id="CHEBI:30616"/>
    </ligand>
</feature>
<dbReference type="Proteomes" id="UP001063166">
    <property type="component" value="Unassembled WGS sequence"/>
</dbReference>
<dbReference type="PROSITE" id="PS00108">
    <property type="entry name" value="PROTEIN_KINASE_ST"/>
    <property type="match status" value="1"/>
</dbReference>
<keyword evidence="11" id="KW-1185">Reference proteome</keyword>
<reference evidence="10" key="1">
    <citation type="submission" date="2022-07" db="EMBL/GenBank/DDBJ databases">
        <title>The genome of Lyophyllum shimeji provides insight into the initial evolution of ectomycorrhizal fungal genome.</title>
        <authorList>
            <person name="Kobayashi Y."/>
            <person name="Shibata T."/>
            <person name="Hirakawa H."/>
            <person name="Shigenobu S."/>
            <person name="Nishiyama T."/>
            <person name="Yamada A."/>
            <person name="Hasebe M."/>
            <person name="Kawaguchi M."/>
        </authorList>
    </citation>
    <scope>NUCLEOTIDE SEQUENCE</scope>
    <source>
        <strain evidence="10">AT787</strain>
    </source>
</reference>
<dbReference type="AlphaFoldDB" id="A0A9P3UQ59"/>
<dbReference type="GO" id="GO:0004674">
    <property type="term" value="F:protein serine/threonine kinase activity"/>
    <property type="evidence" value="ECO:0007669"/>
    <property type="project" value="UniProtKB-KW"/>
</dbReference>
<evidence type="ECO:0000256" key="1">
    <source>
        <dbReference type="ARBA" id="ARBA00022527"/>
    </source>
</evidence>
<keyword evidence="5" id="KW-0418">Kinase</keyword>
<evidence type="ECO:0000256" key="3">
    <source>
        <dbReference type="ARBA" id="ARBA00022679"/>
    </source>
</evidence>
<feature type="region of interest" description="Disordered" evidence="8">
    <location>
        <begin position="571"/>
        <end position="597"/>
    </location>
</feature>
<dbReference type="InterPro" id="IPR011009">
    <property type="entry name" value="Kinase-like_dom_sf"/>
</dbReference>
<evidence type="ECO:0000256" key="4">
    <source>
        <dbReference type="ARBA" id="ARBA00022741"/>
    </source>
</evidence>
<gene>
    <name evidence="10" type="ORF">LshimejAT787_0703300</name>
</gene>
<accession>A0A9P3UQ59</accession>
<dbReference type="Gene3D" id="1.10.510.10">
    <property type="entry name" value="Transferase(Phosphotransferase) domain 1"/>
    <property type="match status" value="1"/>
</dbReference>
<evidence type="ECO:0000256" key="8">
    <source>
        <dbReference type="SAM" id="MobiDB-lite"/>
    </source>
</evidence>
<dbReference type="GO" id="GO:0005524">
    <property type="term" value="F:ATP binding"/>
    <property type="evidence" value="ECO:0007669"/>
    <property type="project" value="UniProtKB-UniRule"/>
</dbReference>
<keyword evidence="6 7" id="KW-0067">ATP-binding</keyword>
<organism evidence="10 11">
    <name type="scientific">Lyophyllum shimeji</name>
    <name type="common">Hon-shimeji</name>
    <name type="synonym">Tricholoma shimeji</name>
    <dbReference type="NCBI Taxonomy" id="47721"/>
    <lineage>
        <taxon>Eukaryota</taxon>
        <taxon>Fungi</taxon>
        <taxon>Dikarya</taxon>
        <taxon>Basidiomycota</taxon>
        <taxon>Agaricomycotina</taxon>
        <taxon>Agaricomycetes</taxon>
        <taxon>Agaricomycetidae</taxon>
        <taxon>Agaricales</taxon>
        <taxon>Tricholomatineae</taxon>
        <taxon>Lyophyllaceae</taxon>
        <taxon>Lyophyllum</taxon>
    </lineage>
</organism>
<evidence type="ECO:0000256" key="5">
    <source>
        <dbReference type="ARBA" id="ARBA00022777"/>
    </source>
</evidence>
<protein>
    <recommendedName>
        <fullName evidence="9">Protein kinase domain-containing protein</fullName>
    </recommendedName>
</protein>
<comment type="caution">
    <text evidence="10">The sequence shown here is derived from an EMBL/GenBank/DDBJ whole genome shotgun (WGS) entry which is preliminary data.</text>
</comment>
<feature type="domain" description="Protein kinase" evidence="9">
    <location>
        <begin position="194"/>
        <end position="534"/>
    </location>
</feature>
<sequence length="760" mass="82645">MDPDDIAIFPTASLSTAWLPRTGLIARSIDSPNRKIEHHLAFRKSTSLPYGLFPAGSAADVAAEEIEDATLYYIQPPSYADSYADLTACASQVLNNLASSGSQFFKPTLASTVSIVRLAQTQPRHLDSVQKTINEVPQLLSSDLWPADAHQGLEDLIPSIPSILSTPSESAREGTAFDALRASSPHRAQPLRSYAVIGTVGRGTYGKVVLACMKDNLDGELYAVKIIRTQDKREIVPELATLHLISSSPRTSTDDGLLFLQQLREAFREDNCLFLVMEYHPATLSDPGIASRFRIRELQQPGLSPSVSLPLTFNGHLSPASALSDEPVLRLRLLIAEISLGLAFLHDRGIVHQDIKPANIMISFAGHAVIGDFGAATEMPLTKGNAAGTGPSPLLDDDTAGTRLRRYGPIVLHADDFVTFTPLYAAPELRERNCAGLVVYDERSDWWSLGVLLYELVTGTAPFQAHFLDRAGIRGRRSDGDHSLAFGALEILSGPFKAAECGWYPYLEDFLRSLLSHYPADRLRWPGIKDHAFMDPLRGRWCDIANLKYPPCPDPPASYVDDDTSLMVEEADDAESCDMEPDEDAESAPRGDHSIDGDSDSSLHISLGICHSTAQTAEGHSSDSASIPRPLTSSASLFWAADCLPELHGPTFRLPSDMLGSLGSHDFHLANAQPLQSPLFSTPILGFLSHHSSVLSHAESKYAKMQEAHHPLPIHDFVVPEEITISLLEAMDHRDQAAQTGFGTGLEEVSLLICTGSDVV</sequence>